<dbReference type="UniPathway" id="UPA00276">
    <property type="reaction ID" value="UER00406"/>
</dbReference>
<reference evidence="9 10" key="1">
    <citation type="submission" date="2016-05" db="EMBL/GenBank/DDBJ databases">
        <title>Nuclear genome of Blastocystis sp. subtype 1 NandII.</title>
        <authorList>
            <person name="Gentekaki E."/>
            <person name="Curtis B."/>
            <person name="Stairs C."/>
            <person name="Eme L."/>
            <person name="Herman E."/>
            <person name="Klimes V."/>
            <person name="Arias M.C."/>
            <person name="Elias M."/>
            <person name="Hilliou F."/>
            <person name="Klute M."/>
            <person name="Malik S.-B."/>
            <person name="Pightling A."/>
            <person name="Rachubinski R."/>
            <person name="Salas D."/>
            <person name="Schlacht A."/>
            <person name="Suga H."/>
            <person name="Archibald J."/>
            <person name="Ball S.G."/>
            <person name="Clark G."/>
            <person name="Dacks J."/>
            <person name="Van Der Giezen M."/>
            <person name="Tsaousis A."/>
            <person name="Roger A."/>
        </authorList>
    </citation>
    <scope>NUCLEOTIDE SEQUENCE [LARGE SCALE GENOMIC DNA]</scope>
    <source>
        <strain evidence="10">ATCC 50177 / NandII</strain>
    </source>
</reference>
<dbReference type="PANTHER" id="PTHR22749:SF6">
    <property type="entry name" value="RIBOFLAVIN KINASE"/>
    <property type="match status" value="1"/>
</dbReference>
<evidence type="ECO:0000313" key="10">
    <source>
        <dbReference type="Proteomes" id="UP000078348"/>
    </source>
</evidence>
<dbReference type="InterPro" id="IPR023465">
    <property type="entry name" value="Riboflavin_kinase_dom_sf"/>
</dbReference>
<evidence type="ECO:0000256" key="4">
    <source>
        <dbReference type="ARBA" id="ARBA00022643"/>
    </source>
</evidence>
<evidence type="ECO:0000313" key="9">
    <source>
        <dbReference type="EMBL" id="OAO16783.1"/>
    </source>
</evidence>
<dbReference type="STRING" id="478820.A0A196SIB6"/>
<proteinExistence type="predicted"/>
<evidence type="ECO:0000256" key="3">
    <source>
        <dbReference type="ARBA" id="ARBA00022630"/>
    </source>
</evidence>
<keyword evidence="6" id="KW-0547">Nucleotide-binding</keyword>
<dbReference type="GO" id="GO:0008531">
    <property type="term" value="F:riboflavin kinase activity"/>
    <property type="evidence" value="ECO:0007669"/>
    <property type="project" value="UniProtKB-EC"/>
</dbReference>
<dbReference type="OrthoDB" id="276388at2759"/>
<protein>
    <recommendedName>
        <fullName evidence="2">riboflavin kinase</fullName>
        <ecNumber evidence="2">2.7.1.26</ecNumber>
    </recommendedName>
</protein>
<name>A0A196SIB6_BLAHN</name>
<keyword evidence="3" id="KW-0285">Flavoprotein</keyword>
<dbReference type="InterPro" id="IPR015865">
    <property type="entry name" value="Riboflavin_kinase_bac/euk"/>
</dbReference>
<comment type="pathway">
    <text evidence="1">Cofactor biosynthesis; FMN biosynthesis; FMN from riboflavin (ATP route): step 1/1.</text>
</comment>
<dbReference type="Proteomes" id="UP000078348">
    <property type="component" value="Unassembled WGS sequence"/>
</dbReference>
<evidence type="ECO:0000256" key="7">
    <source>
        <dbReference type="ARBA" id="ARBA00022840"/>
    </source>
</evidence>
<evidence type="ECO:0000256" key="5">
    <source>
        <dbReference type="ARBA" id="ARBA00022679"/>
    </source>
</evidence>
<evidence type="ECO:0000256" key="2">
    <source>
        <dbReference type="ARBA" id="ARBA00012105"/>
    </source>
</evidence>
<accession>A0A196SIB6</accession>
<dbReference type="InterPro" id="IPR023468">
    <property type="entry name" value="Riboflavin_kinase"/>
</dbReference>
<dbReference type="Pfam" id="PF01687">
    <property type="entry name" value="Flavokinase"/>
    <property type="match status" value="1"/>
</dbReference>
<evidence type="ECO:0000256" key="6">
    <source>
        <dbReference type="ARBA" id="ARBA00022741"/>
    </source>
</evidence>
<dbReference type="GO" id="GO:0005524">
    <property type="term" value="F:ATP binding"/>
    <property type="evidence" value="ECO:0007669"/>
    <property type="project" value="UniProtKB-KW"/>
</dbReference>
<organism evidence="9 10">
    <name type="scientific">Blastocystis sp. subtype 1 (strain ATCC 50177 / NandII)</name>
    <dbReference type="NCBI Taxonomy" id="478820"/>
    <lineage>
        <taxon>Eukaryota</taxon>
        <taxon>Sar</taxon>
        <taxon>Stramenopiles</taxon>
        <taxon>Bigyra</taxon>
        <taxon>Opalozoa</taxon>
        <taxon>Opalinata</taxon>
        <taxon>Blastocystidae</taxon>
        <taxon>Blastocystis</taxon>
    </lineage>
</organism>
<keyword evidence="5" id="KW-0808">Transferase</keyword>
<dbReference type="Gene3D" id="2.40.30.30">
    <property type="entry name" value="Riboflavin kinase-like"/>
    <property type="match status" value="1"/>
</dbReference>
<dbReference type="EMBL" id="LXWW01000060">
    <property type="protein sequence ID" value="OAO16783.1"/>
    <property type="molecule type" value="Genomic_DNA"/>
</dbReference>
<dbReference type="GO" id="GO:0009231">
    <property type="term" value="P:riboflavin biosynthetic process"/>
    <property type="evidence" value="ECO:0007669"/>
    <property type="project" value="InterPro"/>
</dbReference>
<dbReference type="SUPFAM" id="SSF82114">
    <property type="entry name" value="Riboflavin kinase-like"/>
    <property type="match status" value="1"/>
</dbReference>
<evidence type="ECO:0000256" key="1">
    <source>
        <dbReference type="ARBA" id="ARBA00005201"/>
    </source>
</evidence>
<dbReference type="GO" id="GO:0009398">
    <property type="term" value="P:FMN biosynthetic process"/>
    <property type="evidence" value="ECO:0007669"/>
    <property type="project" value="UniProtKB-UniPathway"/>
</dbReference>
<keyword evidence="4" id="KW-0288">FMN</keyword>
<gene>
    <name evidence="9" type="ORF">AV274_1481</name>
</gene>
<feature type="domain" description="Riboflavin kinase" evidence="8">
    <location>
        <begin position="2"/>
        <end position="52"/>
    </location>
</feature>
<comment type="caution">
    <text evidence="9">The sequence shown here is derived from an EMBL/GenBank/DDBJ whole genome shotgun (WGS) entry which is preliminary data.</text>
</comment>
<sequence>MGVYFGWASLRGEVYKMVANIGKNPSFGNDFMTVEVHLLHTFNHDFYDEELRDFKEASTIIRNMSEEEVSALQEAVSHMTPSFQSRYARLLVFRKDSLRLLSLLNDGEPELCHNCVKYLKIRAIRKDLMSKLTDEAAFIELFNKSCDLGKSILLECLVWNKDRPADCLADRLSKNPNLVLNAAQSALLKNARSIEACVEDNAVGRKKYYRLRTRDIEKSALRKLHALYCGYKKEDRSKTENKCDELLCHVHNLTTTITVGEERLTALDIILNLFCVINDDVTRAKFFLNNLPKSTPATLNALSPYMSDTQRAVRLRFCSLTDAFKAVMCLAPIYTMKRIGFAEGYKQQGSYYNDFSCMSLLALIQSATLLEEKEVLDFCLRELARPCHLCCNHNLVTDGELDTIEKVLTPEQFAAFLSALAENTVTVLRRANKSDSVRYSAIPSVVTYLSHHLPGDDERLTTALDLFFGFEKQYLSSCAADAISFYGLQTQEVPRDFSYQMGTREMMAGCKTVRKFEAVLCLKGNTFLNTRDADDRMRALKALVAIAGRSHDVRALSRCLTVYTRTEMKFSDINMDLTPFRTCFAPDALGLSPLSLHMSGSAEEAAAARDALVKSLCEWGQSKKGDVMVEPLMFVLHSLYLYATLYPEHEAIYCDMMKPLVELITNSNMTWSASRARVDFNGFSYRTSKAVDDQMTALRARCLKDCAEVQHYVQFERFCSKQLRYVNSRLPIACPGVVLGTVNFPNPDFAMPVLAKAPLVMIMKLVNEETASSALLCTVLVQLLLHTCSTGVYTVTEEEMCAEKIDGKTVKRSTRTTTPSPDMAVVKALMDDNSFAIKGQFEGVSPFNSLQLISPDVRGFMADLHLSAFKNISYTIVEPPAEKKKKDLFARLLGDKNAMLAYLKSHGSNSIDAEMGAALDDKMKDYVQKLMTVVHVDMSVNGLHCLLDSATSLSLAFSIGSCKKVQLEKVLPLISNETLLKLQKLAALYVYMLLQSAVLAVSLNKSDTPILSPSIISTLSTLQFLFFQMLQTLMLINSTCAYRGIPKDETGLKKEVYLFSVKALAPFVVRWLNAVKDKATQSVEEMKQEDAFKLEEVKEPAAVTLDFSDNEVVGRFVEIIFYSRFVKEYFGKSLGGAVRLISRMDIKTALLICRRFLLISSFVPLGESIINSLLRCASGSSAIIDSIVSMLAESSTSITVALIGLLFRLAANPLMKSRYEQMLQLITTFTNYVISHDFKSEDVYVILLRWAITKVLHPSDVPFDFLKQTLARLTAMKVEDDAGKTVFSIVLLCALYDVQCHGSLRRDISTTSGASSRFHEELNELCKTADKENVDRLRALALELVPRFTVTDESLLTLQCAVLCATRHTEGCAALTATCEKIVREMWRMYENRGNLVSVAALFLFQQKGVAAVKEFEAGMAVYTKLQMLKLQQREISTLPAFRELGISEEDAEMIDHNALDTDLVNSLVSCIYINDKPLFEFCASLDAPDDLLLPLKAFAQAVLKALETTEDFSNLDGVKVNMRTLVAELSKMEPWMVRQLSDHTRDLFLFSEDCLRNLCALAREQRTDTLCWVILFCERNDDEIVEKEANKCRQFIRENKKRELYSYVY</sequence>
<evidence type="ECO:0000259" key="8">
    <source>
        <dbReference type="Pfam" id="PF01687"/>
    </source>
</evidence>
<keyword evidence="10" id="KW-1185">Reference proteome</keyword>
<keyword evidence="9" id="KW-0418">Kinase</keyword>
<dbReference type="PANTHER" id="PTHR22749">
    <property type="entry name" value="RIBOFLAVIN KINASE/FMN ADENYLYLTRANSFERASE"/>
    <property type="match status" value="1"/>
</dbReference>
<keyword evidence="7" id="KW-0067">ATP-binding</keyword>
<dbReference type="EC" id="2.7.1.26" evidence="2"/>